<dbReference type="InterPro" id="IPR013655">
    <property type="entry name" value="PAS_fold_3"/>
</dbReference>
<dbReference type="SUPFAM" id="SSF55785">
    <property type="entry name" value="PYP-like sensor domain (PAS domain)"/>
    <property type="match status" value="1"/>
</dbReference>
<organism evidence="8 9">
    <name type="scientific">Pseudomonas quercus</name>
    <dbReference type="NCBI Taxonomy" id="2722792"/>
    <lineage>
        <taxon>Bacteria</taxon>
        <taxon>Pseudomonadati</taxon>
        <taxon>Pseudomonadota</taxon>
        <taxon>Gammaproteobacteria</taxon>
        <taxon>Pseudomonadales</taxon>
        <taxon>Pseudomonadaceae</taxon>
        <taxon>Pseudomonas</taxon>
    </lineage>
</organism>
<dbReference type="InterPro" id="IPR036097">
    <property type="entry name" value="HisK_dim/P_sf"/>
</dbReference>
<dbReference type="PANTHER" id="PTHR43065:SF49">
    <property type="entry name" value="HISTIDINE KINASE"/>
    <property type="match status" value="1"/>
</dbReference>
<evidence type="ECO:0000313" key="8">
    <source>
        <dbReference type="EMBL" id="NJO99341.1"/>
    </source>
</evidence>
<evidence type="ECO:0000256" key="2">
    <source>
        <dbReference type="ARBA" id="ARBA00012438"/>
    </source>
</evidence>
<dbReference type="InterPro" id="IPR000014">
    <property type="entry name" value="PAS"/>
</dbReference>
<gene>
    <name evidence="8" type="ORF">HBH25_00450</name>
</gene>
<dbReference type="SUPFAM" id="SSF55874">
    <property type="entry name" value="ATPase domain of HSP90 chaperone/DNA topoisomerase II/histidine kinase"/>
    <property type="match status" value="1"/>
</dbReference>
<dbReference type="CDD" id="cd00082">
    <property type="entry name" value="HisKA"/>
    <property type="match status" value="1"/>
</dbReference>
<feature type="domain" description="Histidine kinase" evidence="5">
    <location>
        <begin position="336"/>
        <end position="557"/>
    </location>
</feature>
<dbReference type="InterPro" id="IPR036890">
    <property type="entry name" value="HATPase_C_sf"/>
</dbReference>
<sequence length="698" mass="75674">MSHTFLSGGGDMAALIEAKDWAATPLGPIDHWPQSLRTAVSLCLAADAPINITWGDENTQLYNDRYGALCGELHPQALGQGYQVTWASTWEATRELFARAKAGQAVRREQQHADVGRVAQMEHACFTVSTSPIRDESGGVGGLFHLATDTTATTLAGAAQHEWLATLRDSETRLRLAVEAGQIGEWELDVLTNTSVRALQHDQIFGHPEPVAEWGFPTFLAHVLPEDRDAVEAAYRQAAEEGTGWNFECRIQRANDQAVRWIRARSTSQVNAMGQVVKMFGLVQDITDQKLLEIGMAELNSTLEQRICEAVEERAKAEDQLRQAQKLEALGQLTGGVAHDFNNLLTVVRSSVDLLKRPNLPEERRSRYMSAISDTVNRATRITSQLLAFSRRQSLKPETFDVSQSVRNIVEMIETLTGSGIWTTLALSVPACFAHADTAQFDAALINLAVNARDAMNGKGQLSLSVQVVAAIPETGSQPAVEGAFVAISMKDTGSGIAPDHVDRIFEPFFTTKSVGQGTGLGLSQVFGFAKQSGGDVRVFNTPGAGAEFVLYLPQALACPAIAQGPVNDHPASPGRPLRVLVVEDNVDVGTFATQALLELGHKTTWAGHAEQALTELREHPQAFDVVFSDVMMPGMDGITLGREIRRLYPGLPVVLTSGYSQVIAQEGTHGFELLDKPYSVERLLEVLQAAARAPATT</sequence>
<dbReference type="SMART" id="SM00086">
    <property type="entry name" value="PAC"/>
    <property type="match status" value="1"/>
</dbReference>
<dbReference type="InterPro" id="IPR004358">
    <property type="entry name" value="Sig_transdc_His_kin-like_C"/>
</dbReference>
<dbReference type="Pfam" id="PF02518">
    <property type="entry name" value="HATPase_c"/>
    <property type="match status" value="1"/>
</dbReference>
<name>A0ABX0Y8U8_9PSED</name>
<feature type="modified residue" description="4-aspartylphosphate" evidence="4">
    <location>
        <position position="630"/>
    </location>
</feature>
<evidence type="ECO:0000313" key="9">
    <source>
        <dbReference type="Proteomes" id="UP000746535"/>
    </source>
</evidence>
<feature type="domain" description="Response regulatory" evidence="6">
    <location>
        <begin position="579"/>
        <end position="692"/>
    </location>
</feature>
<keyword evidence="3 4" id="KW-0597">Phosphoprotein</keyword>
<evidence type="ECO:0000259" key="7">
    <source>
        <dbReference type="PROSITE" id="PS50113"/>
    </source>
</evidence>
<dbReference type="EC" id="2.7.13.3" evidence="2"/>
<evidence type="ECO:0000259" key="6">
    <source>
        <dbReference type="PROSITE" id="PS50110"/>
    </source>
</evidence>
<dbReference type="Pfam" id="PF08447">
    <property type="entry name" value="PAS_3"/>
    <property type="match status" value="1"/>
</dbReference>
<dbReference type="Pfam" id="PF00512">
    <property type="entry name" value="HisKA"/>
    <property type="match status" value="1"/>
</dbReference>
<dbReference type="InterPro" id="IPR000700">
    <property type="entry name" value="PAS-assoc_C"/>
</dbReference>
<dbReference type="SUPFAM" id="SSF52172">
    <property type="entry name" value="CheY-like"/>
    <property type="match status" value="1"/>
</dbReference>
<dbReference type="InterPro" id="IPR001789">
    <property type="entry name" value="Sig_transdc_resp-reg_receiver"/>
</dbReference>
<dbReference type="PROSITE" id="PS50109">
    <property type="entry name" value="HIS_KIN"/>
    <property type="match status" value="1"/>
</dbReference>
<dbReference type="CDD" id="cd00130">
    <property type="entry name" value="PAS"/>
    <property type="match status" value="1"/>
</dbReference>
<dbReference type="SMART" id="SM00388">
    <property type="entry name" value="HisKA"/>
    <property type="match status" value="1"/>
</dbReference>
<dbReference type="SMART" id="SM00448">
    <property type="entry name" value="REC"/>
    <property type="match status" value="1"/>
</dbReference>
<dbReference type="Gene3D" id="2.10.70.100">
    <property type="match status" value="1"/>
</dbReference>
<dbReference type="SUPFAM" id="SSF47384">
    <property type="entry name" value="Homodimeric domain of signal transducing histidine kinase"/>
    <property type="match status" value="1"/>
</dbReference>
<dbReference type="Gene3D" id="1.10.287.130">
    <property type="match status" value="1"/>
</dbReference>
<dbReference type="Gene3D" id="3.30.450.20">
    <property type="entry name" value="PAS domain"/>
    <property type="match status" value="2"/>
</dbReference>
<dbReference type="EMBL" id="JAAVJI010000001">
    <property type="protein sequence ID" value="NJO99341.1"/>
    <property type="molecule type" value="Genomic_DNA"/>
</dbReference>
<dbReference type="PROSITE" id="PS50110">
    <property type="entry name" value="RESPONSE_REGULATORY"/>
    <property type="match status" value="1"/>
</dbReference>
<evidence type="ECO:0000259" key="5">
    <source>
        <dbReference type="PROSITE" id="PS50109"/>
    </source>
</evidence>
<keyword evidence="9" id="KW-1185">Reference proteome</keyword>
<feature type="domain" description="PAC" evidence="7">
    <location>
        <begin position="245"/>
        <end position="298"/>
    </location>
</feature>
<protein>
    <recommendedName>
        <fullName evidence="2">histidine kinase</fullName>
        <ecNumber evidence="2">2.7.13.3</ecNumber>
    </recommendedName>
</protein>
<dbReference type="InterPro" id="IPR003661">
    <property type="entry name" value="HisK_dim/P_dom"/>
</dbReference>
<dbReference type="Proteomes" id="UP000746535">
    <property type="component" value="Unassembled WGS sequence"/>
</dbReference>
<dbReference type="PANTHER" id="PTHR43065">
    <property type="entry name" value="SENSOR HISTIDINE KINASE"/>
    <property type="match status" value="1"/>
</dbReference>
<proteinExistence type="predicted"/>
<comment type="caution">
    <text evidence="8">The sequence shown here is derived from an EMBL/GenBank/DDBJ whole genome shotgun (WGS) entry which is preliminary data.</text>
</comment>
<dbReference type="InterPro" id="IPR001610">
    <property type="entry name" value="PAC"/>
</dbReference>
<dbReference type="SMART" id="SM00387">
    <property type="entry name" value="HATPase_c"/>
    <property type="match status" value="1"/>
</dbReference>
<dbReference type="InterPro" id="IPR003594">
    <property type="entry name" value="HATPase_dom"/>
</dbReference>
<accession>A0ABX0Y8U8</accession>
<dbReference type="PRINTS" id="PR00344">
    <property type="entry name" value="BCTRLSENSOR"/>
</dbReference>
<dbReference type="InterPro" id="IPR035965">
    <property type="entry name" value="PAS-like_dom_sf"/>
</dbReference>
<reference evidence="8 9" key="1">
    <citation type="submission" date="2020-03" db="EMBL/GenBank/DDBJ databases">
        <authorList>
            <person name="Wang L."/>
            <person name="He N."/>
            <person name="Li Y."/>
            <person name="Fang Y."/>
            <person name="Zhang F."/>
        </authorList>
    </citation>
    <scope>NUCLEOTIDE SEQUENCE [LARGE SCALE GENOMIC DNA]</scope>
    <source>
        <strain evidence="9">hsmgli-8</strain>
    </source>
</reference>
<evidence type="ECO:0000256" key="4">
    <source>
        <dbReference type="PROSITE-ProRule" id="PRU00169"/>
    </source>
</evidence>
<evidence type="ECO:0000256" key="1">
    <source>
        <dbReference type="ARBA" id="ARBA00000085"/>
    </source>
</evidence>
<evidence type="ECO:0000256" key="3">
    <source>
        <dbReference type="ARBA" id="ARBA00022553"/>
    </source>
</evidence>
<dbReference type="PROSITE" id="PS50113">
    <property type="entry name" value="PAC"/>
    <property type="match status" value="1"/>
</dbReference>
<dbReference type="Gene3D" id="3.30.565.10">
    <property type="entry name" value="Histidine kinase-like ATPase, C-terminal domain"/>
    <property type="match status" value="1"/>
</dbReference>
<dbReference type="InterPro" id="IPR011006">
    <property type="entry name" value="CheY-like_superfamily"/>
</dbReference>
<comment type="catalytic activity">
    <reaction evidence="1">
        <text>ATP + protein L-histidine = ADP + protein N-phospho-L-histidine.</text>
        <dbReference type="EC" id="2.7.13.3"/>
    </reaction>
</comment>
<dbReference type="Gene3D" id="3.40.50.2300">
    <property type="match status" value="1"/>
</dbReference>
<dbReference type="Pfam" id="PF00072">
    <property type="entry name" value="Response_reg"/>
    <property type="match status" value="1"/>
</dbReference>
<dbReference type="InterPro" id="IPR005467">
    <property type="entry name" value="His_kinase_dom"/>
</dbReference>